<dbReference type="Proteomes" id="UP000603317">
    <property type="component" value="Unassembled WGS sequence"/>
</dbReference>
<evidence type="ECO:0000259" key="1">
    <source>
        <dbReference type="Pfam" id="PF00961"/>
    </source>
</evidence>
<dbReference type="SUPFAM" id="SSF55608">
    <property type="entry name" value="Homing endonucleases"/>
    <property type="match status" value="1"/>
</dbReference>
<evidence type="ECO:0000313" key="2">
    <source>
        <dbReference type="EMBL" id="GGA14198.1"/>
    </source>
</evidence>
<organism evidence="2 3">
    <name type="scientific">Blastomonas marina</name>
    <dbReference type="NCBI Taxonomy" id="1867408"/>
    <lineage>
        <taxon>Bacteria</taxon>
        <taxon>Pseudomonadati</taxon>
        <taxon>Pseudomonadota</taxon>
        <taxon>Alphaproteobacteria</taxon>
        <taxon>Sphingomonadales</taxon>
        <taxon>Sphingomonadaceae</taxon>
        <taxon>Blastomonas</taxon>
    </lineage>
</organism>
<dbReference type="EMBL" id="BMID01000027">
    <property type="protein sequence ID" value="GGA14198.1"/>
    <property type="molecule type" value="Genomic_DNA"/>
</dbReference>
<evidence type="ECO:0000313" key="3">
    <source>
        <dbReference type="Proteomes" id="UP000603317"/>
    </source>
</evidence>
<reference evidence="3" key="1">
    <citation type="journal article" date="2019" name="Int. J. Syst. Evol. Microbiol.">
        <title>The Global Catalogue of Microorganisms (GCM) 10K type strain sequencing project: providing services to taxonomists for standard genome sequencing and annotation.</title>
        <authorList>
            <consortium name="The Broad Institute Genomics Platform"/>
            <consortium name="The Broad Institute Genome Sequencing Center for Infectious Disease"/>
            <person name="Wu L."/>
            <person name="Ma J."/>
        </authorList>
    </citation>
    <scope>NUCLEOTIDE SEQUENCE [LARGE SCALE GENOMIC DNA]</scope>
    <source>
        <strain evidence="3">CGMCC 1.15297</strain>
    </source>
</reference>
<feature type="domain" description="Homing endonuclease LAGLIDADG" evidence="1">
    <location>
        <begin position="3"/>
        <end position="80"/>
    </location>
</feature>
<accession>A0ABQ1FHX5</accession>
<name>A0ABQ1FHX5_9SPHN</name>
<protein>
    <recommendedName>
        <fullName evidence="1">Homing endonuclease LAGLIDADG domain-containing protein</fullName>
    </recommendedName>
</protein>
<dbReference type="PANTHER" id="PTHR36181">
    <property type="entry name" value="INTRON-ENCODED ENDONUCLEASE AI3-RELATED"/>
    <property type="match status" value="1"/>
</dbReference>
<dbReference type="InterPro" id="IPR004860">
    <property type="entry name" value="LAGLIDADG_dom"/>
</dbReference>
<dbReference type="InterPro" id="IPR027434">
    <property type="entry name" value="Homing_endonucl"/>
</dbReference>
<dbReference type="Gene3D" id="3.10.28.10">
    <property type="entry name" value="Homing endonucleases"/>
    <property type="match status" value="1"/>
</dbReference>
<dbReference type="PANTHER" id="PTHR36181:SF3">
    <property type="entry name" value="INTRON-ENCODED DNA ENDONUCLEASE AI5 BETA"/>
    <property type="match status" value="1"/>
</dbReference>
<dbReference type="InterPro" id="IPR051289">
    <property type="entry name" value="LAGLIDADG_Endonuclease"/>
</dbReference>
<comment type="caution">
    <text evidence="2">The sequence shown here is derived from an EMBL/GenBank/DDBJ whole genome shotgun (WGS) entry which is preliminary data.</text>
</comment>
<keyword evidence="3" id="KW-1185">Reference proteome</keyword>
<proteinExistence type="predicted"/>
<dbReference type="Pfam" id="PF00961">
    <property type="entry name" value="LAGLIDADG_1"/>
    <property type="match status" value="1"/>
</dbReference>
<sequence>MSGTKVWLRFSIAQDSRDILLLKSLVKFFNCGYIAQYKNRKVCEFIVTKINDIIIYIIPFFDQYKIEGSKYNDYVKFKEAAILIKNKEHLTEKGLNKIIELKNSLPPPASLEGGMNKNI</sequence>
<gene>
    <name evidence="2" type="ORF">GCM10010923_25240</name>
</gene>